<evidence type="ECO:0000256" key="1">
    <source>
        <dbReference type="SAM" id="MobiDB-lite"/>
    </source>
</evidence>
<protein>
    <submittedName>
        <fullName evidence="3">Uncharacterized protein</fullName>
    </submittedName>
</protein>
<evidence type="ECO:0000313" key="4">
    <source>
        <dbReference type="EMBL" id="KAK7026678.1"/>
    </source>
</evidence>
<comment type="caution">
    <text evidence="3">The sequence shown here is derived from an EMBL/GenBank/DDBJ whole genome shotgun (WGS) entry which is preliminary data.</text>
</comment>
<dbReference type="EMBL" id="JAYKXP010000102">
    <property type="protein sequence ID" value="KAK7026678.1"/>
    <property type="molecule type" value="Genomic_DNA"/>
</dbReference>
<keyword evidence="2" id="KW-0812">Transmembrane</keyword>
<evidence type="ECO:0000313" key="5">
    <source>
        <dbReference type="Proteomes" id="UP001383192"/>
    </source>
</evidence>
<keyword evidence="2" id="KW-1133">Transmembrane helix</keyword>
<feature type="region of interest" description="Disordered" evidence="1">
    <location>
        <begin position="511"/>
        <end position="557"/>
    </location>
</feature>
<sequence length="557" mass="63856">MDYIIAAALLSHPGWGVLLAILLVYDIACQWFKNLKSRALNWPLGLKLPPSAKILPAIGKLHLPGHKEKDYEQFNLNLIPGAAQVDGESWAREDYLEGHFSSWNEEKYTGMGGSLWRSYRDAVKDRNLQADAHRGLTENLPTKLVEEWESLCRLWENAEYPKRGVVNPYVIPEANISVREALKELEQKEELRLKSGRPSYHQITASAFITLALEIQDAQSSKAGSNGKSDAKVWLPSLIQKSERDAVCLPGVWEVEAKLQEARCYDSLNAIRHTLRIKARMMHFKNNNVRGQRESGRSRALINRVYAKARRFARRYRRARVAYMKLVGEGAWEKTLRVLEDDDVRSYKDPALVKTGPGRRGLDEEEQVMEQQAPQGIQLVAPDRTAYAHRTVHGTGETRKEHSWIWTAGGVIDTADGGEEDNQILRAEWCRSRARVKRAEEEVMLVREEMRRTLAFLQHMADEWGRWHLRWEVDGKEVPKSALGEGLEAYACLMAGFQLRLRTAFQDQWKKPLEEGEKDDDEEEEEKAGLEEDDQDPLSRLEGMQDEDDDDDNEEEL</sequence>
<feature type="compositionally biased region" description="Acidic residues" evidence="1">
    <location>
        <begin position="544"/>
        <end position="557"/>
    </location>
</feature>
<gene>
    <name evidence="4" type="ORF">VNI00_015551</name>
    <name evidence="3" type="ORF">VNI00_019437</name>
</gene>
<dbReference type="InterPro" id="IPR040521">
    <property type="entry name" value="KDZ"/>
</dbReference>
<feature type="transmembrane region" description="Helical" evidence="2">
    <location>
        <begin position="6"/>
        <end position="28"/>
    </location>
</feature>
<reference evidence="3 5" key="1">
    <citation type="submission" date="2024-01" db="EMBL/GenBank/DDBJ databases">
        <title>A draft genome for a cacao thread blight-causing isolate of Paramarasmius palmivorus.</title>
        <authorList>
            <person name="Baruah I.K."/>
            <person name="Bukari Y."/>
            <person name="Amoako-Attah I."/>
            <person name="Meinhardt L.W."/>
            <person name="Bailey B.A."/>
            <person name="Cohen S.P."/>
        </authorList>
    </citation>
    <scope>NUCLEOTIDE SEQUENCE [LARGE SCALE GENOMIC DNA]</scope>
    <source>
        <strain evidence="3 5">GH-12</strain>
    </source>
</reference>
<dbReference type="EMBL" id="JAYKXP010000379">
    <property type="protein sequence ID" value="KAK7014066.1"/>
    <property type="molecule type" value="Genomic_DNA"/>
</dbReference>
<accession>A0AAW0AN24</accession>
<dbReference type="Pfam" id="PF18758">
    <property type="entry name" value="KDZ"/>
    <property type="match status" value="1"/>
</dbReference>
<organism evidence="3 5">
    <name type="scientific">Paramarasmius palmivorus</name>
    <dbReference type="NCBI Taxonomy" id="297713"/>
    <lineage>
        <taxon>Eukaryota</taxon>
        <taxon>Fungi</taxon>
        <taxon>Dikarya</taxon>
        <taxon>Basidiomycota</taxon>
        <taxon>Agaricomycotina</taxon>
        <taxon>Agaricomycetes</taxon>
        <taxon>Agaricomycetidae</taxon>
        <taxon>Agaricales</taxon>
        <taxon>Marasmiineae</taxon>
        <taxon>Marasmiaceae</taxon>
        <taxon>Paramarasmius</taxon>
    </lineage>
</organism>
<dbReference type="AlphaFoldDB" id="A0AAW0AN24"/>
<keyword evidence="2" id="KW-0472">Membrane</keyword>
<keyword evidence="5" id="KW-1185">Reference proteome</keyword>
<proteinExistence type="predicted"/>
<feature type="compositionally biased region" description="Acidic residues" evidence="1">
    <location>
        <begin position="516"/>
        <end position="536"/>
    </location>
</feature>
<evidence type="ECO:0000256" key="2">
    <source>
        <dbReference type="SAM" id="Phobius"/>
    </source>
</evidence>
<name>A0AAW0AN24_9AGAR</name>
<dbReference type="Proteomes" id="UP001383192">
    <property type="component" value="Unassembled WGS sequence"/>
</dbReference>
<evidence type="ECO:0000313" key="3">
    <source>
        <dbReference type="EMBL" id="KAK7014066.1"/>
    </source>
</evidence>